<dbReference type="KEGG" id="scl:sce5499"/>
<dbReference type="eggNOG" id="COG4223">
    <property type="taxonomic scope" value="Bacteria"/>
</dbReference>
<evidence type="ECO:0008006" key="3">
    <source>
        <dbReference type="Google" id="ProtNLM"/>
    </source>
</evidence>
<protein>
    <recommendedName>
        <fullName evidence="3">DUF4432 domain-containing protein</fullName>
    </recommendedName>
</protein>
<evidence type="ECO:0000313" key="2">
    <source>
        <dbReference type="Proteomes" id="UP000002139"/>
    </source>
</evidence>
<name>A9G2L4_SORC5</name>
<organism evidence="1 2">
    <name type="scientific">Sorangium cellulosum (strain So ce56)</name>
    <name type="common">Polyangium cellulosum (strain So ce56)</name>
    <dbReference type="NCBI Taxonomy" id="448385"/>
    <lineage>
        <taxon>Bacteria</taxon>
        <taxon>Pseudomonadati</taxon>
        <taxon>Myxococcota</taxon>
        <taxon>Polyangia</taxon>
        <taxon>Polyangiales</taxon>
        <taxon>Polyangiaceae</taxon>
        <taxon>Sorangium</taxon>
    </lineage>
</organism>
<gene>
    <name evidence="1" type="ordered locus">sce5499</name>
</gene>
<sequence>MSRATACERARQSGLNRPPVLRYETSGMEIIPYGGWKRAARLVCGDTELVVTLDIGPRIIRYGVIGGPNEFSEIPEDMGATGGTHYRFYGGHRLWIGPEDEQRTLQPDNDPVQHREENGALVLRTAPDRYGMQKEVRIAADAAAGRFVIDHAIENHSAYAVEFAPWSLSVMAGGGECLFPQAPFVPHPDRVLPARPLVLWSYTDMAEPRWTWGKRVIRLRQVAGKGPQKVGALVTQGYAAHANHGNVFLKRFPFIEGATYPDMGCNFETFTNADMLEVESLGPLQRVSPGARAEHREAWYLLKGVQPPVEDGACADWLEAAAKDRPL</sequence>
<evidence type="ECO:0000313" key="1">
    <source>
        <dbReference type="EMBL" id="CAN95662.1"/>
    </source>
</evidence>
<reference evidence="1 2" key="1">
    <citation type="journal article" date="2007" name="Nat. Biotechnol.">
        <title>Complete genome sequence of the myxobacterium Sorangium cellulosum.</title>
        <authorList>
            <person name="Schneiker S."/>
            <person name="Perlova O."/>
            <person name="Kaiser O."/>
            <person name="Gerth K."/>
            <person name="Alici A."/>
            <person name="Altmeyer M.O."/>
            <person name="Bartels D."/>
            <person name="Bekel T."/>
            <person name="Beyer S."/>
            <person name="Bode E."/>
            <person name="Bode H.B."/>
            <person name="Bolten C.J."/>
            <person name="Choudhuri J.V."/>
            <person name="Doss S."/>
            <person name="Elnakady Y.A."/>
            <person name="Frank B."/>
            <person name="Gaigalat L."/>
            <person name="Goesmann A."/>
            <person name="Groeger C."/>
            <person name="Gross F."/>
            <person name="Jelsbak L."/>
            <person name="Jelsbak L."/>
            <person name="Kalinowski J."/>
            <person name="Kegler C."/>
            <person name="Knauber T."/>
            <person name="Konietzny S."/>
            <person name="Kopp M."/>
            <person name="Krause L."/>
            <person name="Krug D."/>
            <person name="Linke B."/>
            <person name="Mahmud T."/>
            <person name="Martinez-Arias R."/>
            <person name="McHardy A.C."/>
            <person name="Merai M."/>
            <person name="Meyer F."/>
            <person name="Mormann S."/>
            <person name="Munoz-Dorado J."/>
            <person name="Perez J."/>
            <person name="Pradella S."/>
            <person name="Rachid S."/>
            <person name="Raddatz G."/>
            <person name="Rosenau F."/>
            <person name="Rueckert C."/>
            <person name="Sasse F."/>
            <person name="Scharfe M."/>
            <person name="Schuster S.C."/>
            <person name="Suen G."/>
            <person name="Treuner-Lange A."/>
            <person name="Velicer G.J."/>
            <person name="Vorholter F.-J."/>
            <person name="Weissman K.J."/>
            <person name="Welch R.D."/>
            <person name="Wenzel S.C."/>
            <person name="Whitworth D.E."/>
            <person name="Wilhelm S."/>
            <person name="Wittmann C."/>
            <person name="Bloecker H."/>
            <person name="Puehler A."/>
            <person name="Mueller R."/>
        </authorList>
    </citation>
    <scope>NUCLEOTIDE SEQUENCE [LARGE SCALE GENOMIC DNA]</scope>
    <source>
        <strain evidence="2">So ce56</strain>
    </source>
</reference>
<dbReference type="EMBL" id="AM746676">
    <property type="protein sequence ID" value="CAN95662.1"/>
    <property type="molecule type" value="Genomic_DNA"/>
</dbReference>
<keyword evidence="2" id="KW-1185">Reference proteome</keyword>
<proteinExistence type="predicted"/>
<dbReference type="STRING" id="448385.sce5499"/>
<dbReference type="HOGENOM" id="CLU_920357_0_0_7"/>
<dbReference type="Proteomes" id="UP000002139">
    <property type="component" value="Chromosome"/>
</dbReference>
<dbReference type="BioCyc" id="SCEL448385:SCE_RS28215-MONOMER"/>
<dbReference type="AlphaFoldDB" id="A9G2L4"/>
<accession>A9G2L4</accession>